<evidence type="ECO:0000256" key="2">
    <source>
        <dbReference type="ARBA" id="ARBA00022692"/>
    </source>
</evidence>
<feature type="transmembrane region" description="Helical" evidence="5">
    <location>
        <begin position="26"/>
        <end position="46"/>
    </location>
</feature>
<dbReference type="Gene3D" id="1.20.1740.10">
    <property type="entry name" value="Amino acid/polyamine transporter I"/>
    <property type="match status" value="1"/>
</dbReference>
<protein>
    <submittedName>
        <fullName evidence="7">Putative amino acid transporter</fullName>
    </submittedName>
</protein>
<gene>
    <name evidence="7" type="ordered locus">MLP_19520</name>
</gene>
<feature type="transmembrane region" description="Helical" evidence="5">
    <location>
        <begin position="360"/>
        <end position="381"/>
    </location>
</feature>
<dbReference type="EMBL" id="AP012204">
    <property type="protein sequence ID" value="BAK34966.1"/>
    <property type="molecule type" value="Genomic_DNA"/>
</dbReference>
<evidence type="ECO:0000259" key="6">
    <source>
        <dbReference type="Pfam" id="PF00324"/>
    </source>
</evidence>
<dbReference type="GO" id="GO:0016020">
    <property type="term" value="C:membrane"/>
    <property type="evidence" value="ECO:0007669"/>
    <property type="project" value="UniProtKB-SubCell"/>
</dbReference>
<accession>F5XT94</accession>
<comment type="subcellular location">
    <subcellularLocation>
        <location evidence="1">Membrane</location>
        <topology evidence="1">Multi-pass membrane protein</topology>
    </subcellularLocation>
</comment>
<name>F5XT94_MICPN</name>
<feature type="transmembrane region" description="Helical" evidence="5">
    <location>
        <begin position="131"/>
        <end position="152"/>
    </location>
</feature>
<evidence type="ECO:0000256" key="5">
    <source>
        <dbReference type="SAM" id="Phobius"/>
    </source>
</evidence>
<evidence type="ECO:0000313" key="8">
    <source>
        <dbReference type="Proteomes" id="UP000007947"/>
    </source>
</evidence>
<dbReference type="OrthoDB" id="9762947at2"/>
<evidence type="ECO:0000313" key="7">
    <source>
        <dbReference type="EMBL" id="BAK34966.1"/>
    </source>
</evidence>
<feature type="transmembrane region" description="Helical" evidence="5">
    <location>
        <begin position="52"/>
        <end position="72"/>
    </location>
</feature>
<feature type="transmembrane region" description="Helical" evidence="5">
    <location>
        <begin position="393"/>
        <end position="415"/>
    </location>
</feature>
<dbReference type="HOGENOM" id="CLU_007946_6_0_11"/>
<dbReference type="Pfam" id="PF00324">
    <property type="entry name" value="AA_permease"/>
    <property type="match status" value="1"/>
</dbReference>
<dbReference type="PANTHER" id="PTHR42770:SF8">
    <property type="entry name" value="PUTRESCINE IMPORTER PUUP"/>
    <property type="match status" value="1"/>
</dbReference>
<dbReference type="eggNOG" id="COG0531">
    <property type="taxonomic scope" value="Bacteria"/>
</dbReference>
<keyword evidence="3 5" id="KW-1133">Transmembrane helix</keyword>
<feature type="transmembrane region" description="Helical" evidence="5">
    <location>
        <begin position="238"/>
        <end position="258"/>
    </location>
</feature>
<organism evidence="7 8">
    <name type="scientific">Microlunatus phosphovorus (strain ATCC 700054 / DSM 10555 / JCM 9379 / NBRC 101784 / NCIMB 13414 / VKM Ac-1990 / NM-1)</name>
    <dbReference type="NCBI Taxonomy" id="1032480"/>
    <lineage>
        <taxon>Bacteria</taxon>
        <taxon>Bacillati</taxon>
        <taxon>Actinomycetota</taxon>
        <taxon>Actinomycetes</taxon>
        <taxon>Propionibacteriales</taxon>
        <taxon>Propionibacteriaceae</taxon>
        <taxon>Microlunatus</taxon>
    </lineage>
</organism>
<feature type="domain" description="Amino acid permease/ SLC12A" evidence="6">
    <location>
        <begin position="25"/>
        <end position="379"/>
    </location>
</feature>
<dbReference type="PANTHER" id="PTHR42770">
    <property type="entry name" value="AMINO ACID TRANSPORTER-RELATED"/>
    <property type="match status" value="1"/>
</dbReference>
<dbReference type="RefSeq" id="WP_013862840.1">
    <property type="nucleotide sequence ID" value="NC_015635.1"/>
</dbReference>
<feature type="transmembrane region" description="Helical" evidence="5">
    <location>
        <begin position="159"/>
        <end position="182"/>
    </location>
</feature>
<dbReference type="AlphaFoldDB" id="F5XT94"/>
<feature type="transmembrane region" description="Helical" evidence="5">
    <location>
        <begin position="421"/>
        <end position="441"/>
    </location>
</feature>
<evidence type="ECO:0000256" key="3">
    <source>
        <dbReference type="ARBA" id="ARBA00022989"/>
    </source>
</evidence>
<feature type="transmembrane region" description="Helical" evidence="5">
    <location>
        <begin position="202"/>
        <end position="226"/>
    </location>
</feature>
<dbReference type="InterPro" id="IPR004841">
    <property type="entry name" value="AA-permease/SLC12A_dom"/>
</dbReference>
<sequence length="455" mass="47710">MTAPTPARTADLESHHLRRALSLRHLVFMGLAFMAPLAVFDTFGIVSEATGGHVPLAYLTILVAVVLTALAYSQMVRVLPFAGSAYTYSRETIHPAVGFLVGWAATLDYLFLPMINALLSSIYMSVPLPDVPAWVWIATTVVLTTVTNLVGVRLAANANLVLVGAQVVASLAFLFFLIRGIVTSQNGASVTLTPFVLEDGGAGPLLAGASILALSFLGFDAVTTLAEEARHPKRDIPRAILIIVISAGAFFLAITTAMQLLFPDVSALGSIVAASPEIALYVGGAGFQTFFLVCYMCAVLGCGLTQQLSAARLLYAMGRDGVLPKRVFGFVNGKGTPALAVLVVGAVALVAVFLDLSEAASLINFGAFVAFTSVCVSVVVHHVRTGEVRGAKALLLGIILPSLGALVNLALLLSLDGQSKLVGVSWVVIGLIALLVMTRGFRKPLPQIDLRAADE</sequence>
<evidence type="ECO:0000256" key="4">
    <source>
        <dbReference type="ARBA" id="ARBA00023136"/>
    </source>
</evidence>
<keyword evidence="8" id="KW-1185">Reference proteome</keyword>
<keyword evidence="4 5" id="KW-0472">Membrane</keyword>
<dbReference type="PIRSF" id="PIRSF006060">
    <property type="entry name" value="AA_transporter"/>
    <property type="match status" value="1"/>
</dbReference>
<keyword evidence="2 5" id="KW-0812">Transmembrane</keyword>
<dbReference type="KEGG" id="mph:MLP_19520"/>
<proteinExistence type="predicted"/>
<evidence type="ECO:0000256" key="1">
    <source>
        <dbReference type="ARBA" id="ARBA00004141"/>
    </source>
</evidence>
<feature type="transmembrane region" description="Helical" evidence="5">
    <location>
        <begin position="335"/>
        <end position="354"/>
    </location>
</feature>
<dbReference type="GO" id="GO:0055085">
    <property type="term" value="P:transmembrane transport"/>
    <property type="evidence" value="ECO:0007669"/>
    <property type="project" value="InterPro"/>
</dbReference>
<dbReference type="InterPro" id="IPR050367">
    <property type="entry name" value="APC_superfamily"/>
</dbReference>
<feature type="transmembrane region" description="Helical" evidence="5">
    <location>
        <begin position="278"/>
        <end position="304"/>
    </location>
</feature>
<feature type="transmembrane region" description="Helical" evidence="5">
    <location>
        <begin position="93"/>
        <end position="111"/>
    </location>
</feature>
<reference evidence="7 8" key="1">
    <citation type="submission" date="2011-05" db="EMBL/GenBank/DDBJ databases">
        <title>Whole genome sequence of Microlunatus phosphovorus NM-1.</title>
        <authorList>
            <person name="Hosoyama A."/>
            <person name="Sasaki K."/>
            <person name="Harada T."/>
            <person name="Igarashi R."/>
            <person name="Kawakoshi A."/>
            <person name="Sasagawa M."/>
            <person name="Fukada J."/>
            <person name="Nakamura S."/>
            <person name="Katano Y."/>
            <person name="Hanada S."/>
            <person name="Kamagata Y."/>
            <person name="Nakamura N."/>
            <person name="Yamazaki S."/>
            <person name="Fujita N."/>
        </authorList>
    </citation>
    <scope>NUCLEOTIDE SEQUENCE [LARGE SCALE GENOMIC DNA]</scope>
    <source>
        <strain evidence="8">ATCC 700054 / DSM 10555 / JCM 9379 / NBRC 101784 / NCIMB 13414 / VKM Ac-1990 / NM-1</strain>
    </source>
</reference>
<dbReference type="Proteomes" id="UP000007947">
    <property type="component" value="Chromosome"/>
</dbReference>
<dbReference type="STRING" id="1032480.MLP_19520"/>